<sequence>MVVMTRSRRRKMAEATVESPTTILPEEVMIEILYRVELNSTLQLRCVCKLWKSLVHDSQFVKNHLFKLLNDITVLFSKTAEQFNAFKSQHLINNPVVPQEQEQEQVVDEDGEDAAQEDDNAAAEEGDAADEEEEEDEKHWLMTALAKLDGVLLQPARPILAKDGIRLNWNVGYRHQNSEVGYFYTQLLDEGYESDGTQVFENVDDEVPVDDRSSVQGTVVNPWVTRRLTCCGSK</sequence>
<dbReference type="PANTHER" id="PTHR31672:SF13">
    <property type="entry name" value="F-BOX PROTEIN CPR30-LIKE"/>
    <property type="match status" value="1"/>
</dbReference>
<proteinExistence type="predicted"/>
<name>G7ISL8_MEDTR</name>
<accession>G7ISL8</accession>
<evidence type="ECO:0000259" key="2">
    <source>
        <dbReference type="PROSITE" id="PS50181"/>
    </source>
</evidence>
<gene>
    <name evidence="3" type="ordered locus">MTR_2g020500</name>
</gene>
<reference evidence="3 5" key="2">
    <citation type="journal article" date="2014" name="BMC Genomics">
        <title>An improved genome release (version Mt4.0) for the model legume Medicago truncatula.</title>
        <authorList>
            <person name="Tang H."/>
            <person name="Krishnakumar V."/>
            <person name="Bidwell S."/>
            <person name="Rosen B."/>
            <person name="Chan A."/>
            <person name="Zhou S."/>
            <person name="Gentzbittel L."/>
            <person name="Childs K.L."/>
            <person name="Yandell M."/>
            <person name="Gundlach H."/>
            <person name="Mayer K.F."/>
            <person name="Schwartz D.C."/>
            <person name="Town C.D."/>
        </authorList>
    </citation>
    <scope>GENOME REANNOTATION</scope>
    <source>
        <strain evidence="4 5">cv. Jemalong A17</strain>
    </source>
</reference>
<dbReference type="InterPro" id="IPR036047">
    <property type="entry name" value="F-box-like_dom_sf"/>
</dbReference>
<dbReference type="SMART" id="SM00256">
    <property type="entry name" value="FBOX"/>
    <property type="match status" value="1"/>
</dbReference>
<feature type="domain" description="F-box" evidence="2">
    <location>
        <begin position="18"/>
        <end position="69"/>
    </location>
</feature>
<feature type="compositionally biased region" description="Acidic residues" evidence="1">
    <location>
        <begin position="101"/>
        <end position="135"/>
    </location>
</feature>
<dbReference type="EMBL" id="CM001218">
    <property type="protein sequence ID" value="AES64275.1"/>
    <property type="molecule type" value="Genomic_DNA"/>
</dbReference>
<feature type="region of interest" description="Disordered" evidence="1">
    <location>
        <begin position="97"/>
        <end position="135"/>
    </location>
</feature>
<dbReference type="InterPro" id="IPR001810">
    <property type="entry name" value="F-box_dom"/>
</dbReference>
<dbReference type="PANTHER" id="PTHR31672">
    <property type="entry name" value="BNACNNG10540D PROTEIN"/>
    <property type="match status" value="1"/>
</dbReference>
<dbReference type="Pfam" id="PF00646">
    <property type="entry name" value="F-box"/>
    <property type="match status" value="1"/>
</dbReference>
<dbReference type="PROSITE" id="PS50181">
    <property type="entry name" value="FBOX"/>
    <property type="match status" value="1"/>
</dbReference>
<evidence type="ECO:0000313" key="5">
    <source>
        <dbReference type="Proteomes" id="UP000002051"/>
    </source>
</evidence>
<dbReference type="Proteomes" id="UP000002051">
    <property type="component" value="Chromosome 2"/>
</dbReference>
<evidence type="ECO:0000313" key="3">
    <source>
        <dbReference type="EMBL" id="AES64275.1"/>
    </source>
</evidence>
<reference evidence="4" key="3">
    <citation type="submission" date="2015-04" db="UniProtKB">
        <authorList>
            <consortium name="EnsemblPlants"/>
        </authorList>
    </citation>
    <scope>IDENTIFICATION</scope>
    <source>
        <strain evidence="4">cv. Jemalong A17</strain>
    </source>
</reference>
<keyword evidence="5" id="KW-1185">Reference proteome</keyword>
<dbReference type="AlphaFoldDB" id="G7ISL8"/>
<dbReference type="EnsemblPlants" id="AES64275">
    <property type="protein sequence ID" value="AES64275"/>
    <property type="gene ID" value="MTR_2g020500"/>
</dbReference>
<dbReference type="HOGENOM" id="CLU_1186530_0_0_1"/>
<dbReference type="Gene3D" id="1.20.1280.50">
    <property type="match status" value="1"/>
</dbReference>
<organism evidence="3 5">
    <name type="scientific">Medicago truncatula</name>
    <name type="common">Barrel medic</name>
    <name type="synonym">Medicago tribuloides</name>
    <dbReference type="NCBI Taxonomy" id="3880"/>
    <lineage>
        <taxon>Eukaryota</taxon>
        <taxon>Viridiplantae</taxon>
        <taxon>Streptophyta</taxon>
        <taxon>Embryophyta</taxon>
        <taxon>Tracheophyta</taxon>
        <taxon>Spermatophyta</taxon>
        <taxon>Magnoliopsida</taxon>
        <taxon>eudicotyledons</taxon>
        <taxon>Gunneridae</taxon>
        <taxon>Pentapetalae</taxon>
        <taxon>rosids</taxon>
        <taxon>fabids</taxon>
        <taxon>Fabales</taxon>
        <taxon>Fabaceae</taxon>
        <taxon>Papilionoideae</taxon>
        <taxon>50 kb inversion clade</taxon>
        <taxon>NPAAA clade</taxon>
        <taxon>Hologalegina</taxon>
        <taxon>IRL clade</taxon>
        <taxon>Trifolieae</taxon>
        <taxon>Medicago</taxon>
    </lineage>
</organism>
<dbReference type="PaxDb" id="3880-AES64275"/>
<evidence type="ECO:0000313" key="4">
    <source>
        <dbReference type="EnsemblPlants" id="AES64275"/>
    </source>
</evidence>
<dbReference type="SUPFAM" id="SSF81383">
    <property type="entry name" value="F-box domain"/>
    <property type="match status" value="1"/>
</dbReference>
<evidence type="ECO:0000256" key="1">
    <source>
        <dbReference type="SAM" id="MobiDB-lite"/>
    </source>
</evidence>
<dbReference type="InterPro" id="IPR050796">
    <property type="entry name" value="SCF_F-box_component"/>
</dbReference>
<protein>
    <submittedName>
        <fullName evidence="3">F-box-like protein</fullName>
    </submittedName>
</protein>
<reference evidence="3 5" key="1">
    <citation type="journal article" date="2011" name="Nature">
        <title>The Medicago genome provides insight into the evolution of rhizobial symbioses.</title>
        <authorList>
            <person name="Young N.D."/>
            <person name="Debelle F."/>
            <person name="Oldroyd G.E."/>
            <person name="Geurts R."/>
            <person name="Cannon S.B."/>
            <person name="Udvardi M.K."/>
            <person name="Benedito V.A."/>
            <person name="Mayer K.F."/>
            <person name="Gouzy J."/>
            <person name="Schoof H."/>
            <person name="Van de Peer Y."/>
            <person name="Proost S."/>
            <person name="Cook D.R."/>
            <person name="Meyers B.C."/>
            <person name="Spannagl M."/>
            <person name="Cheung F."/>
            <person name="De Mita S."/>
            <person name="Krishnakumar V."/>
            <person name="Gundlach H."/>
            <person name="Zhou S."/>
            <person name="Mudge J."/>
            <person name="Bharti A.K."/>
            <person name="Murray J.D."/>
            <person name="Naoumkina M.A."/>
            <person name="Rosen B."/>
            <person name="Silverstein K.A."/>
            <person name="Tang H."/>
            <person name="Rombauts S."/>
            <person name="Zhao P.X."/>
            <person name="Zhou P."/>
            <person name="Barbe V."/>
            <person name="Bardou P."/>
            <person name="Bechner M."/>
            <person name="Bellec A."/>
            <person name="Berger A."/>
            <person name="Berges H."/>
            <person name="Bidwell S."/>
            <person name="Bisseling T."/>
            <person name="Choisne N."/>
            <person name="Couloux A."/>
            <person name="Denny R."/>
            <person name="Deshpande S."/>
            <person name="Dai X."/>
            <person name="Doyle J.J."/>
            <person name="Dudez A.M."/>
            <person name="Farmer A.D."/>
            <person name="Fouteau S."/>
            <person name="Franken C."/>
            <person name="Gibelin C."/>
            <person name="Gish J."/>
            <person name="Goldstein S."/>
            <person name="Gonzalez A.J."/>
            <person name="Green P.J."/>
            <person name="Hallab A."/>
            <person name="Hartog M."/>
            <person name="Hua A."/>
            <person name="Humphray S.J."/>
            <person name="Jeong D.H."/>
            <person name="Jing Y."/>
            <person name="Jocker A."/>
            <person name="Kenton S.M."/>
            <person name="Kim D.J."/>
            <person name="Klee K."/>
            <person name="Lai H."/>
            <person name="Lang C."/>
            <person name="Lin S."/>
            <person name="Macmil S.L."/>
            <person name="Magdelenat G."/>
            <person name="Matthews L."/>
            <person name="McCorrison J."/>
            <person name="Monaghan E.L."/>
            <person name="Mun J.H."/>
            <person name="Najar F.Z."/>
            <person name="Nicholson C."/>
            <person name="Noirot C."/>
            <person name="O'Bleness M."/>
            <person name="Paule C.R."/>
            <person name="Poulain J."/>
            <person name="Prion F."/>
            <person name="Qin B."/>
            <person name="Qu C."/>
            <person name="Retzel E.F."/>
            <person name="Riddle C."/>
            <person name="Sallet E."/>
            <person name="Samain S."/>
            <person name="Samson N."/>
            <person name="Sanders I."/>
            <person name="Saurat O."/>
            <person name="Scarpelli C."/>
            <person name="Schiex T."/>
            <person name="Segurens B."/>
            <person name="Severin A.J."/>
            <person name="Sherrier D.J."/>
            <person name="Shi R."/>
            <person name="Sims S."/>
            <person name="Singer S.R."/>
            <person name="Sinharoy S."/>
            <person name="Sterck L."/>
            <person name="Viollet A."/>
            <person name="Wang B.B."/>
            <person name="Wang K."/>
            <person name="Wang M."/>
            <person name="Wang X."/>
            <person name="Warfsmann J."/>
            <person name="Weissenbach J."/>
            <person name="White D.D."/>
            <person name="White J.D."/>
            <person name="Wiley G.B."/>
            <person name="Wincker P."/>
            <person name="Xing Y."/>
            <person name="Yang L."/>
            <person name="Yao Z."/>
            <person name="Ying F."/>
            <person name="Zhai J."/>
            <person name="Zhou L."/>
            <person name="Zuber A."/>
            <person name="Denarie J."/>
            <person name="Dixon R.A."/>
            <person name="May G.D."/>
            <person name="Schwartz D.C."/>
            <person name="Rogers J."/>
            <person name="Quetier F."/>
            <person name="Town C.D."/>
            <person name="Roe B.A."/>
        </authorList>
    </citation>
    <scope>NUCLEOTIDE SEQUENCE [LARGE SCALE GENOMIC DNA]</scope>
    <source>
        <strain evidence="3">A17</strain>
        <strain evidence="4 5">cv. Jemalong A17</strain>
    </source>
</reference>